<keyword evidence="2" id="KW-1185">Reference proteome</keyword>
<dbReference type="OrthoDB" id="2631758at2"/>
<sequence>MKSYFSDNSLRAQGKAWQIRIMLNQWQQQSEPTRKLKDFIACRLNLYSKVIDREYE</sequence>
<proteinExistence type="predicted"/>
<dbReference type="EMBL" id="CP034248">
    <property type="protein sequence ID" value="AZK47088.1"/>
    <property type="molecule type" value="Genomic_DNA"/>
</dbReference>
<reference evidence="1 2" key="1">
    <citation type="submission" date="2018-11" db="EMBL/GenBank/DDBJ databases">
        <title>Genome sequencing of Paenibacillus lentus DSM25539(T).</title>
        <authorList>
            <person name="Kook J.-K."/>
            <person name="Park S.-N."/>
            <person name="Lim Y.K."/>
        </authorList>
    </citation>
    <scope>NUCLEOTIDE SEQUENCE [LARGE SCALE GENOMIC DNA]</scope>
    <source>
        <strain evidence="1 2">DSM 25539</strain>
    </source>
</reference>
<dbReference type="Proteomes" id="UP000273145">
    <property type="component" value="Chromosome"/>
</dbReference>
<protein>
    <submittedName>
        <fullName evidence="1">Z-ring formation inhibitor MciZ</fullName>
    </submittedName>
</protein>
<dbReference type="KEGG" id="plen:EIM92_13755"/>
<evidence type="ECO:0000313" key="1">
    <source>
        <dbReference type="EMBL" id="AZK47088.1"/>
    </source>
</evidence>
<name>A0A3Q8S532_9BACL</name>
<gene>
    <name evidence="1" type="primary">mciZ</name>
    <name evidence="1" type="ORF">EIM92_13755</name>
</gene>
<dbReference type="RefSeq" id="WP_125083126.1">
    <property type="nucleotide sequence ID" value="NZ_CP034248.1"/>
</dbReference>
<organism evidence="1 2">
    <name type="scientific">Paenibacillus lentus</name>
    <dbReference type="NCBI Taxonomy" id="1338368"/>
    <lineage>
        <taxon>Bacteria</taxon>
        <taxon>Bacillati</taxon>
        <taxon>Bacillota</taxon>
        <taxon>Bacilli</taxon>
        <taxon>Bacillales</taxon>
        <taxon>Paenibacillaceae</taxon>
        <taxon>Paenibacillus</taxon>
    </lineage>
</organism>
<accession>A0A3Q8S532</accession>
<dbReference type="AlphaFoldDB" id="A0A3Q8S532"/>
<evidence type="ECO:0000313" key="2">
    <source>
        <dbReference type="Proteomes" id="UP000273145"/>
    </source>
</evidence>